<dbReference type="Pfam" id="PF13193">
    <property type="entry name" value="AMP-binding_C"/>
    <property type="match status" value="1"/>
</dbReference>
<evidence type="ECO:0000259" key="6">
    <source>
        <dbReference type="Pfam" id="PF13193"/>
    </source>
</evidence>
<evidence type="ECO:0000256" key="1">
    <source>
        <dbReference type="ARBA" id="ARBA00006432"/>
    </source>
</evidence>
<proteinExistence type="inferred from homology"/>
<dbReference type="InterPro" id="IPR051087">
    <property type="entry name" value="Mitochondrial_ACSM"/>
</dbReference>
<dbReference type="CDD" id="cd05972">
    <property type="entry name" value="MACS_like"/>
    <property type="match status" value="1"/>
</dbReference>
<sequence length="527" mass="58643">MVELTSEQPEDVLVPEFYNFADVFDAHVGNIPDQSALLFLDETGRHRQVSYKELQVLANRCANAFKSQGIEAKDRVMVLCTRSIEAYVVYLALLKLGAVIMPGSEMLRSTDILYRLQHAGAKAIVATGAIMNEVDSIRRQAPNVKLYISIEEKEHWLSLQQLLDGASGSFENVKTARTDTAFLSYTSGTTGKPKGVVHTYAWPHTHLAVAAKHWFDVQQGELAWATAGPGWAKWIWSPFVSIIGNGGCAFIYKGRFDPKTYLSILKEYPISVLCATPTEYRLMAKVDGLSEFKPKALRSACSAGEPLNREVIDTFQREFGISVRDGYGQTENSLLIGNLTNMTIRPGSMGKVIPGRRIGIIDGDGNPVEANTVGDIAVHRSDLSLFQEYLYDPERTQAALRGEWYITGDRGYYDEEGYFWFSGRSDDIIISSGYTIGPFEVEDALVKHPTVAECAAVASPDEIRGAVVKAFVVLKQNIEPSEQLMRELQEHVKAITAPYKYPRIIEFVAELPKTPSGKIRRVELRTQ</sequence>
<dbReference type="InterPro" id="IPR025110">
    <property type="entry name" value="AMP-bd_C"/>
</dbReference>
<evidence type="ECO:0000313" key="8">
    <source>
        <dbReference type="Proteomes" id="UP000830167"/>
    </source>
</evidence>
<keyword evidence="8" id="KW-1185">Reference proteome</keyword>
<dbReference type="InterPro" id="IPR000873">
    <property type="entry name" value="AMP-dep_synth/lig_dom"/>
</dbReference>
<name>A0ABY4CI91_9BACL</name>
<evidence type="ECO:0000256" key="3">
    <source>
        <dbReference type="ARBA" id="ARBA00022741"/>
    </source>
</evidence>
<dbReference type="Proteomes" id="UP000830167">
    <property type="component" value="Chromosome"/>
</dbReference>
<dbReference type="Gene3D" id="3.30.300.30">
    <property type="match status" value="1"/>
</dbReference>
<reference evidence="7" key="1">
    <citation type="submission" date="2021-12" db="EMBL/GenBank/DDBJ databases">
        <title>Alicyclobacillaceae gen. nov., sp. nov., isolated from chalcocite enrichment system.</title>
        <authorList>
            <person name="Jiang Z."/>
        </authorList>
    </citation>
    <scope>NUCLEOTIDE SEQUENCE</scope>
    <source>
        <strain evidence="7">MYW30-H2</strain>
    </source>
</reference>
<dbReference type="InterPro" id="IPR042099">
    <property type="entry name" value="ANL_N_sf"/>
</dbReference>
<keyword evidence="4" id="KW-0067">ATP-binding</keyword>
<comment type="similarity">
    <text evidence="1">Belongs to the ATP-dependent AMP-binding enzyme family.</text>
</comment>
<feature type="domain" description="AMP-dependent synthetase/ligase" evidence="5">
    <location>
        <begin position="25"/>
        <end position="389"/>
    </location>
</feature>
<accession>A0ABY4CI91</accession>
<evidence type="ECO:0000259" key="5">
    <source>
        <dbReference type="Pfam" id="PF00501"/>
    </source>
</evidence>
<dbReference type="Pfam" id="PF00501">
    <property type="entry name" value="AMP-binding"/>
    <property type="match status" value="1"/>
</dbReference>
<evidence type="ECO:0000256" key="2">
    <source>
        <dbReference type="ARBA" id="ARBA00022598"/>
    </source>
</evidence>
<dbReference type="RefSeq" id="WP_347436425.1">
    <property type="nucleotide sequence ID" value="NZ_CP089291.1"/>
</dbReference>
<dbReference type="EMBL" id="CP089291">
    <property type="protein sequence ID" value="UOF89734.1"/>
    <property type="molecule type" value="Genomic_DNA"/>
</dbReference>
<keyword evidence="3" id="KW-0547">Nucleotide-binding</keyword>
<keyword evidence="2" id="KW-0436">Ligase</keyword>
<gene>
    <name evidence="7" type="ORF">LSG31_17905</name>
</gene>
<dbReference type="Gene3D" id="3.40.50.12780">
    <property type="entry name" value="N-terminal domain of ligase-like"/>
    <property type="match status" value="1"/>
</dbReference>
<protein>
    <submittedName>
        <fullName evidence="7">AMP-binding protein</fullName>
    </submittedName>
</protein>
<dbReference type="InterPro" id="IPR020845">
    <property type="entry name" value="AMP-binding_CS"/>
</dbReference>
<dbReference type="PANTHER" id="PTHR43605">
    <property type="entry name" value="ACYL-COENZYME A SYNTHETASE"/>
    <property type="match status" value="1"/>
</dbReference>
<evidence type="ECO:0000313" key="7">
    <source>
        <dbReference type="EMBL" id="UOF89734.1"/>
    </source>
</evidence>
<organism evidence="7 8">
    <name type="scientific">Fodinisporobacter ferrooxydans</name>
    <dbReference type="NCBI Taxonomy" id="2901836"/>
    <lineage>
        <taxon>Bacteria</taxon>
        <taxon>Bacillati</taxon>
        <taxon>Bacillota</taxon>
        <taxon>Bacilli</taxon>
        <taxon>Bacillales</taxon>
        <taxon>Alicyclobacillaceae</taxon>
        <taxon>Fodinisporobacter</taxon>
    </lineage>
</organism>
<dbReference type="PROSITE" id="PS00455">
    <property type="entry name" value="AMP_BINDING"/>
    <property type="match status" value="1"/>
</dbReference>
<feature type="domain" description="AMP-binding enzyme C-terminal" evidence="6">
    <location>
        <begin position="440"/>
        <end position="518"/>
    </location>
</feature>
<dbReference type="PANTHER" id="PTHR43605:SF10">
    <property type="entry name" value="ACYL-COA SYNTHETASE MEDIUM CHAIN FAMILY MEMBER 3"/>
    <property type="match status" value="1"/>
</dbReference>
<dbReference type="InterPro" id="IPR045851">
    <property type="entry name" value="AMP-bd_C_sf"/>
</dbReference>
<evidence type="ECO:0000256" key="4">
    <source>
        <dbReference type="ARBA" id="ARBA00022840"/>
    </source>
</evidence>
<dbReference type="SUPFAM" id="SSF56801">
    <property type="entry name" value="Acetyl-CoA synthetase-like"/>
    <property type="match status" value="1"/>
</dbReference>